<dbReference type="RefSeq" id="WP_307230785.1">
    <property type="nucleotide sequence ID" value="NZ_JAUSTT010000018.1"/>
</dbReference>
<evidence type="ECO:0000313" key="1">
    <source>
        <dbReference type="EMBL" id="MDQ0177090.1"/>
    </source>
</evidence>
<evidence type="ECO:0000313" key="2">
    <source>
        <dbReference type="Proteomes" id="UP001223586"/>
    </source>
</evidence>
<reference evidence="1 2" key="1">
    <citation type="submission" date="2023-07" db="EMBL/GenBank/DDBJ databases">
        <title>Genomic Encyclopedia of Type Strains, Phase IV (KMG-IV): sequencing the most valuable type-strain genomes for metagenomic binning, comparative biology and taxonomic classification.</title>
        <authorList>
            <person name="Goeker M."/>
        </authorList>
    </citation>
    <scope>NUCLEOTIDE SEQUENCE [LARGE SCALE GENOMIC DNA]</scope>
    <source>
        <strain evidence="1 2">DSM 23837</strain>
    </source>
</reference>
<keyword evidence="1" id="KW-0969">Cilium</keyword>
<keyword evidence="1" id="KW-0282">Flagellum</keyword>
<comment type="caution">
    <text evidence="1">The sequence shown here is derived from an EMBL/GenBank/DDBJ whole genome shotgun (WGS) entry which is preliminary data.</text>
</comment>
<organism evidence="1 2">
    <name type="scientific">Bacillus chungangensis</name>
    <dbReference type="NCBI Taxonomy" id="587633"/>
    <lineage>
        <taxon>Bacteria</taxon>
        <taxon>Bacillati</taxon>
        <taxon>Bacillota</taxon>
        <taxon>Bacilli</taxon>
        <taxon>Bacillales</taxon>
        <taxon>Bacillaceae</taxon>
        <taxon>Bacillus</taxon>
    </lineage>
</organism>
<proteinExistence type="predicted"/>
<dbReference type="InterPro" id="IPR022258">
    <property type="entry name" value="Flagellar_operon_YvyF"/>
</dbReference>
<dbReference type="EMBL" id="JAUSTT010000018">
    <property type="protein sequence ID" value="MDQ0177090.1"/>
    <property type="molecule type" value="Genomic_DNA"/>
</dbReference>
<name>A0ABT9WWH7_9BACI</name>
<sequence>MAELSNCPDCGDIFVKNLFRENCEKCFKEEERMYEIVYQFLRQRKNRAATMDVVIRETGASEKMLYKWIRKGRLQRALFPNLGYPCEKCGNLIQEGKLCKNCISQIKKDLDIFEEEKNRQQEIQERERSRTYYSVDDRFKGK</sequence>
<protein>
    <submittedName>
        <fullName evidence="1">Flagellar operon protein (TIGR03826 family)</fullName>
    </submittedName>
</protein>
<keyword evidence="2" id="KW-1185">Reference proteome</keyword>
<keyword evidence="1" id="KW-0966">Cell projection</keyword>
<gene>
    <name evidence="1" type="ORF">J2S08_002969</name>
</gene>
<dbReference type="Proteomes" id="UP001223586">
    <property type="component" value="Unassembled WGS sequence"/>
</dbReference>
<dbReference type="NCBIfam" id="TIGR03826">
    <property type="entry name" value="YvyF"/>
    <property type="match status" value="1"/>
</dbReference>
<accession>A0ABT9WWH7</accession>